<keyword evidence="2 7" id="KW-0813">Transport</keyword>
<dbReference type="GO" id="GO:0005886">
    <property type="term" value="C:plasma membrane"/>
    <property type="evidence" value="ECO:0007669"/>
    <property type="project" value="UniProtKB-SubCell"/>
</dbReference>
<dbReference type="InterPro" id="IPR035906">
    <property type="entry name" value="MetI-like_sf"/>
</dbReference>
<keyword evidence="3" id="KW-1003">Cell membrane</keyword>
<dbReference type="Gene3D" id="1.10.3720.10">
    <property type="entry name" value="MetI-like"/>
    <property type="match status" value="1"/>
</dbReference>
<dbReference type="EMBL" id="JACBZS010000001">
    <property type="protein sequence ID" value="NYI70044.1"/>
    <property type="molecule type" value="Genomic_DNA"/>
</dbReference>
<keyword evidence="6 7" id="KW-0472">Membrane</keyword>
<dbReference type="InterPro" id="IPR000515">
    <property type="entry name" value="MetI-like"/>
</dbReference>
<evidence type="ECO:0000256" key="6">
    <source>
        <dbReference type="ARBA" id="ARBA00023136"/>
    </source>
</evidence>
<feature type="transmembrane region" description="Helical" evidence="7">
    <location>
        <begin position="101"/>
        <end position="120"/>
    </location>
</feature>
<evidence type="ECO:0000256" key="1">
    <source>
        <dbReference type="ARBA" id="ARBA00004651"/>
    </source>
</evidence>
<dbReference type="Proteomes" id="UP000527616">
    <property type="component" value="Unassembled WGS sequence"/>
</dbReference>
<evidence type="ECO:0000256" key="2">
    <source>
        <dbReference type="ARBA" id="ARBA00022448"/>
    </source>
</evidence>
<comment type="caution">
    <text evidence="9">The sequence shown here is derived from an EMBL/GenBank/DDBJ whole genome shotgun (WGS) entry which is preliminary data.</text>
</comment>
<name>A0A7Z0D717_9ACTN</name>
<evidence type="ECO:0000313" key="9">
    <source>
        <dbReference type="EMBL" id="NYI70044.1"/>
    </source>
</evidence>
<evidence type="ECO:0000256" key="7">
    <source>
        <dbReference type="RuleBase" id="RU363032"/>
    </source>
</evidence>
<dbReference type="RefSeq" id="WP_179444040.1">
    <property type="nucleotide sequence ID" value="NZ_JACBZS010000001.1"/>
</dbReference>
<dbReference type="PROSITE" id="PS50928">
    <property type="entry name" value="ABC_TM1"/>
    <property type="match status" value="1"/>
</dbReference>
<dbReference type="PANTHER" id="PTHR43163">
    <property type="entry name" value="DIPEPTIDE TRANSPORT SYSTEM PERMEASE PROTEIN DPPB-RELATED"/>
    <property type="match status" value="1"/>
</dbReference>
<organism evidence="9 10">
    <name type="scientific">Naumannella cuiyingiana</name>
    <dbReference type="NCBI Taxonomy" id="1347891"/>
    <lineage>
        <taxon>Bacteria</taxon>
        <taxon>Bacillati</taxon>
        <taxon>Actinomycetota</taxon>
        <taxon>Actinomycetes</taxon>
        <taxon>Propionibacteriales</taxon>
        <taxon>Propionibacteriaceae</taxon>
        <taxon>Naumannella</taxon>
    </lineage>
</organism>
<sequence length="340" mass="36794">MLRFVVRRLLLMIPVLFGLSLLLFAWLRALPGDPARALLGERATPEGIARLNEQYGFDKPLVEQYLTYIGRLITGDFGSSPRTGEAVLPTFLERFPATIELAVAALIFAIAIGIPLGYFAARRAGGFLDLLAVGSSLAGVVIPVFVLAYVLKVIFAVGLPGLEFLAVLPTSGRQDPRIDATHITNFYVLDGLLTREWDAALDAIVHLILPAIALGSIPLAIVVRMTRASVLEVLNEDYVRTANAKGLPRRWITTRHVLRNALLPVVTTIGLQAGALLAGAVLTESVFAFNGIGSYLFEAISSLDFAVLQGFILFIALTYAVVNLVVDILYGVIDPRMRVA</sequence>
<evidence type="ECO:0000256" key="4">
    <source>
        <dbReference type="ARBA" id="ARBA00022692"/>
    </source>
</evidence>
<proteinExistence type="inferred from homology"/>
<keyword evidence="10" id="KW-1185">Reference proteome</keyword>
<dbReference type="InterPro" id="IPR045621">
    <property type="entry name" value="BPD_transp_1_N"/>
</dbReference>
<evidence type="ECO:0000259" key="8">
    <source>
        <dbReference type="PROSITE" id="PS50928"/>
    </source>
</evidence>
<comment type="subcellular location">
    <subcellularLocation>
        <location evidence="1 7">Cell membrane</location>
        <topology evidence="1 7">Multi-pass membrane protein</topology>
    </subcellularLocation>
</comment>
<reference evidence="9 10" key="1">
    <citation type="submission" date="2020-07" db="EMBL/GenBank/DDBJ databases">
        <title>Sequencing the genomes of 1000 actinobacteria strains.</title>
        <authorList>
            <person name="Klenk H.-P."/>
        </authorList>
    </citation>
    <scope>NUCLEOTIDE SEQUENCE [LARGE SCALE GENOMIC DNA]</scope>
    <source>
        <strain evidence="9 10">DSM 103164</strain>
    </source>
</reference>
<evidence type="ECO:0000256" key="3">
    <source>
        <dbReference type="ARBA" id="ARBA00022475"/>
    </source>
</evidence>
<dbReference type="AlphaFoldDB" id="A0A7Z0D717"/>
<dbReference type="SUPFAM" id="SSF161098">
    <property type="entry name" value="MetI-like"/>
    <property type="match status" value="1"/>
</dbReference>
<dbReference type="Pfam" id="PF19300">
    <property type="entry name" value="BPD_transp_1_N"/>
    <property type="match status" value="1"/>
</dbReference>
<dbReference type="GO" id="GO:0055085">
    <property type="term" value="P:transmembrane transport"/>
    <property type="evidence" value="ECO:0007669"/>
    <property type="project" value="InterPro"/>
</dbReference>
<comment type="similarity">
    <text evidence="7">Belongs to the binding-protein-dependent transport system permease family.</text>
</comment>
<keyword evidence="4 7" id="KW-0812">Transmembrane</keyword>
<gene>
    <name evidence="9" type="ORF">GGQ54_000604</name>
</gene>
<feature type="transmembrane region" description="Helical" evidence="7">
    <location>
        <begin position="261"/>
        <end position="282"/>
    </location>
</feature>
<feature type="transmembrane region" description="Helical" evidence="7">
    <location>
        <begin position="203"/>
        <end position="223"/>
    </location>
</feature>
<dbReference type="CDD" id="cd06261">
    <property type="entry name" value="TM_PBP2"/>
    <property type="match status" value="1"/>
</dbReference>
<evidence type="ECO:0000313" key="10">
    <source>
        <dbReference type="Proteomes" id="UP000527616"/>
    </source>
</evidence>
<feature type="domain" description="ABC transmembrane type-1" evidence="8">
    <location>
        <begin position="95"/>
        <end position="330"/>
    </location>
</feature>
<feature type="transmembrane region" description="Helical" evidence="7">
    <location>
        <begin position="311"/>
        <end position="333"/>
    </location>
</feature>
<dbReference type="PANTHER" id="PTHR43163:SF6">
    <property type="entry name" value="DIPEPTIDE TRANSPORT SYSTEM PERMEASE PROTEIN DPPB-RELATED"/>
    <property type="match status" value="1"/>
</dbReference>
<keyword evidence="5 7" id="KW-1133">Transmembrane helix</keyword>
<feature type="transmembrane region" description="Helical" evidence="7">
    <location>
        <begin position="127"/>
        <end position="151"/>
    </location>
</feature>
<accession>A0A7Z0D717</accession>
<dbReference type="Pfam" id="PF00528">
    <property type="entry name" value="BPD_transp_1"/>
    <property type="match status" value="1"/>
</dbReference>
<protein>
    <submittedName>
        <fullName evidence="9">Peptide/nickel transport system permease protein</fullName>
    </submittedName>
</protein>
<evidence type="ECO:0000256" key="5">
    <source>
        <dbReference type="ARBA" id="ARBA00022989"/>
    </source>
</evidence>